<accession>H2CBV6</accession>
<keyword evidence="1" id="KW-0472">Membrane</keyword>
<name>H2CBV6_9LEPT</name>
<keyword evidence="1" id="KW-0812">Transmembrane</keyword>
<dbReference type="AlphaFoldDB" id="H2CBV6"/>
<keyword evidence="3" id="KW-1185">Reference proteome</keyword>
<reference evidence="2 3" key="1">
    <citation type="submission" date="2011-10" db="EMBL/GenBank/DDBJ databases">
        <title>The Improved High-Quality Draft genome of Leptonema illini DSM 21528.</title>
        <authorList>
            <consortium name="US DOE Joint Genome Institute (JGI-PGF)"/>
            <person name="Lucas S."/>
            <person name="Copeland A."/>
            <person name="Lapidus A."/>
            <person name="Glavina del Rio T."/>
            <person name="Dalin E."/>
            <person name="Tice H."/>
            <person name="Bruce D."/>
            <person name="Goodwin L."/>
            <person name="Pitluck S."/>
            <person name="Peters L."/>
            <person name="Mikhailova N."/>
            <person name="Held B."/>
            <person name="Kyrpides N."/>
            <person name="Mavromatis K."/>
            <person name="Ivanova N."/>
            <person name="Markowitz V."/>
            <person name="Cheng J.-F."/>
            <person name="Hugenholtz P."/>
            <person name="Woyke T."/>
            <person name="Wu D."/>
            <person name="Gronow S."/>
            <person name="Wellnitz S."/>
            <person name="Brambilla E.-M."/>
            <person name="Klenk H.-P."/>
            <person name="Eisen J.A."/>
        </authorList>
    </citation>
    <scope>NUCLEOTIDE SEQUENCE [LARGE SCALE GENOMIC DNA]</scope>
    <source>
        <strain evidence="2 3">DSM 21528</strain>
    </source>
</reference>
<keyword evidence="1" id="KW-1133">Transmembrane helix</keyword>
<evidence type="ECO:0000313" key="3">
    <source>
        <dbReference type="Proteomes" id="UP000005737"/>
    </source>
</evidence>
<protein>
    <submittedName>
        <fullName evidence="2">Uncharacterized protein</fullName>
    </submittedName>
</protein>
<sequence length="91" mass="10089">MTFFQTAVSRVCVYSLLFGMFLLTMPLQAEKRIIVFVALADNDWQGIVLVSPQLGDGDNPESNLYWGSAADAYAKNQRIKQKAALGVFSQL</sequence>
<proteinExistence type="predicted"/>
<evidence type="ECO:0000313" key="2">
    <source>
        <dbReference type="EMBL" id="EHQ08560.1"/>
    </source>
</evidence>
<dbReference type="HOGENOM" id="CLU_2423352_0_0_12"/>
<evidence type="ECO:0000256" key="1">
    <source>
        <dbReference type="SAM" id="Phobius"/>
    </source>
</evidence>
<dbReference type="STRING" id="183.GCA_002009735_02279"/>
<dbReference type="EMBL" id="JH597773">
    <property type="protein sequence ID" value="EHQ08560.1"/>
    <property type="molecule type" value="Genomic_DNA"/>
</dbReference>
<organism evidence="2 3">
    <name type="scientific">Leptonema illini DSM 21528</name>
    <dbReference type="NCBI Taxonomy" id="929563"/>
    <lineage>
        <taxon>Bacteria</taxon>
        <taxon>Pseudomonadati</taxon>
        <taxon>Spirochaetota</taxon>
        <taxon>Spirochaetia</taxon>
        <taxon>Leptospirales</taxon>
        <taxon>Leptospiraceae</taxon>
        <taxon>Leptonema</taxon>
    </lineage>
</organism>
<dbReference type="Proteomes" id="UP000005737">
    <property type="component" value="Unassembled WGS sequence"/>
</dbReference>
<gene>
    <name evidence="2" type="ORF">Lepil_3908</name>
</gene>
<feature type="transmembrane region" description="Helical" evidence="1">
    <location>
        <begin position="6"/>
        <end position="24"/>
    </location>
</feature>